<dbReference type="EMBL" id="SNYA01000009">
    <property type="protein sequence ID" value="TDP89509.1"/>
    <property type="molecule type" value="Genomic_DNA"/>
</dbReference>
<evidence type="ECO:0000313" key="2">
    <source>
        <dbReference type="EMBL" id="TDP89509.1"/>
    </source>
</evidence>
<organism evidence="2 3">
    <name type="scientific">Leucobacter luti</name>
    <dbReference type="NCBI Taxonomy" id="340320"/>
    <lineage>
        <taxon>Bacteria</taxon>
        <taxon>Bacillati</taxon>
        <taxon>Actinomycetota</taxon>
        <taxon>Actinomycetes</taxon>
        <taxon>Micrococcales</taxon>
        <taxon>Microbacteriaceae</taxon>
        <taxon>Leucobacter</taxon>
    </lineage>
</organism>
<feature type="compositionally biased region" description="Low complexity" evidence="1">
    <location>
        <begin position="236"/>
        <end position="248"/>
    </location>
</feature>
<accession>A0A4R6RRN5</accession>
<sequence>MGQEIIGVCGSGELARSLTNLGLTVIGAPDFRQAVAALREAQATHGTFPVIVVDAEPSSGIRPWVESQSRRTDVRIIPGPGNVLAGHDLAVELPLSVGDLLAGLGLPSPLTDEADLLIHHGGVIGGAQQSMSPAPQQPAPVASQHAAMPTPSQQHTQVPAETQPPESLAAQREATALTSQTQPAVMPAQAPQTPTLDGASSSRNVPTALPQGAVESGHSSEPDWLLGLLREQNPEPVQVPQPIQRQQPAQPPFQPQAPMHPQPVQQPFDQFMAQPAQPMQQPAQQTHPSTQQWPGAMSAGDYFDSRNQAMQNHHAAQVAGNCLIIGARKGGVGKTSSSLMCAETAGAAGLRVVLVDLNRGQANGRIYLKIDGQPFPTIHDAKSRGWQAAIVPAEHITQARGARGAVHFDLVQGPPEHLASPEDTPAALYESVIRELRGVYDLVVIDTQIAEAHFTDLWDEVVVPELRSGAWFLGLFDKSPSGMPDLRGLTEKFVTQYGLSQGRLLVAANRWVDGFDDEDESFIVKHFNGTAQFVGSSVDNQAISNQILSGFIPTDSPSMSPMIRESLYRITGQQEFAPVTPSKRDLRRARRKDRRRR</sequence>
<feature type="region of interest" description="Disordered" evidence="1">
    <location>
        <begin position="236"/>
        <end position="265"/>
    </location>
</feature>
<dbReference type="OrthoDB" id="5126184at2"/>
<dbReference type="Proteomes" id="UP000295601">
    <property type="component" value="Unassembled WGS sequence"/>
</dbReference>
<feature type="compositionally biased region" description="Low complexity" evidence="1">
    <location>
        <begin position="127"/>
        <end position="147"/>
    </location>
</feature>
<feature type="compositionally biased region" description="Polar residues" evidence="1">
    <location>
        <begin position="150"/>
        <end position="160"/>
    </location>
</feature>
<feature type="compositionally biased region" description="Basic residues" evidence="1">
    <location>
        <begin position="585"/>
        <end position="597"/>
    </location>
</feature>
<dbReference type="Gene3D" id="3.40.50.300">
    <property type="entry name" value="P-loop containing nucleotide triphosphate hydrolases"/>
    <property type="match status" value="1"/>
</dbReference>
<dbReference type="InterPro" id="IPR027417">
    <property type="entry name" value="P-loop_NTPase"/>
</dbReference>
<feature type="region of interest" description="Disordered" evidence="1">
    <location>
        <begin position="127"/>
        <end position="221"/>
    </location>
</feature>
<protein>
    <submittedName>
        <fullName evidence="2">AAA domain-containing protein</fullName>
    </submittedName>
</protein>
<keyword evidence="3" id="KW-1185">Reference proteome</keyword>
<feature type="region of interest" description="Disordered" evidence="1">
    <location>
        <begin position="577"/>
        <end position="597"/>
    </location>
</feature>
<gene>
    <name evidence="2" type="ORF">EDF62_3240</name>
</gene>
<evidence type="ECO:0000256" key="1">
    <source>
        <dbReference type="SAM" id="MobiDB-lite"/>
    </source>
</evidence>
<evidence type="ECO:0000313" key="3">
    <source>
        <dbReference type="Proteomes" id="UP000295601"/>
    </source>
</evidence>
<dbReference type="RefSeq" id="WP_133617763.1">
    <property type="nucleotide sequence ID" value="NZ_SNYA01000009.1"/>
</dbReference>
<feature type="compositionally biased region" description="Pro residues" evidence="1">
    <location>
        <begin position="249"/>
        <end position="261"/>
    </location>
</feature>
<dbReference type="SUPFAM" id="SSF52540">
    <property type="entry name" value="P-loop containing nucleoside triphosphate hydrolases"/>
    <property type="match status" value="1"/>
</dbReference>
<reference evidence="2 3" key="1">
    <citation type="submission" date="2019-03" db="EMBL/GenBank/DDBJ databases">
        <title>Genomic analyses of the natural microbiome of Caenorhabditis elegans.</title>
        <authorList>
            <person name="Samuel B."/>
        </authorList>
    </citation>
    <scope>NUCLEOTIDE SEQUENCE [LARGE SCALE GENOMIC DNA]</scope>
    <source>
        <strain evidence="2 3">JUb18</strain>
    </source>
</reference>
<feature type="compositionally biased region" description="Polar residues" evidence="1">
    <location>
        <begin position="190"/>
        <end position="205"/>
    </location>
</feature>
<dbReference type="AlphaFoldDB" id="A0A4R6RRN5"/>
<name>A0A4R6RRN5_9MICO</name>
<proteinExistence type="predicted"/>
<comment type="caution">
    <text evidence="2">The sequence shown here is derived from an EMBL/GenBank/DDBJ whole genome shotgun (WGS) entry which is preliminary data.</text>
</comment>